<feature type="signal peptide" evidence="1">
    <location>
        <begin position="1"/>
        <end position="24"/>
    </location>
</feature>
<gene>
    <name evidence="2" type="ORF">ACFQZS_09795</name>
</gene>
<dbReference type="Proteomes" id="UP001596958">
    <property type="component" value="Unassembled WGS sequence"/>
</dbReference>
<keyword evidence="3" id="KW-1185">Reference proteome</keyword>
<evidence type="ECO:0008006" key="4">
    <source>
        <dbReference type="Google" id="ProtNLM"/>
    </source>
</evidence>
<reference evidence="3" key="1">
    <citation type="journal article" date="2019" name="Int. J. Syst. Evol. Microbiol.">
        <title>The Global Catalogue of Microorganisms (GCM) 10K type strain sequencing project: providing services to taxonomists for standard genome sequencing and annotation.</title>
        <authorList>
            <consortium name="The Broad Institute Genomics Platform"/>
            <consortium name="The Broad Institute Genome Sequencing Center for Infectious Disease"/>
            <person name="Wu L."/>
            <person name="Ma J."/>
        </authorList>
    </citation>
    <scope>NUCLEOTIDE SEQUENCE [LARGE SCALE GENOMIC DNA]</scope>
    <source>
        <strain evidence="3">CCUG 63418</strain>
    </source>
</reference>
<comment type="caution">
    <text evidence="2">The sequence shown here is derived from an EMBL/GenBank/DDBJ whole genome shotgun (WGS) entry which is preliminary data.</text>
</comment>
<name>A0ABW2YVG5_9SPHI</name>
<protein>
    <recommendedName>
        <fullName evidence="4">Colicin import membrane protein</fullName>
    </recommendedName>
</protein>
<keyword evidence="1" id="KW-0732">Signal</keyword>
<organism evidence="2 3">
    <name type="scientific">Mucilaginibacter calamicampi</name>
    <dbReference type="NCBI Taxonomy" id="1302352"/>
    <lineage>
        <taxon>Bacteria</taxon>
        <taxon>Pseudomonadati</taxon>
        <taxon>Bacteroidota</taxon>
        <taxon>Sphingobacteriia</taxon>
        <taxon>Sphingobacteriales</taxon>
        <taxon>Sphingobacteriaceae</taxon>
        <taxon>Mucilaginibacter</taxon>
    </lineage>
</organism>
<evidence type="ECO:0000313" key="3">
    <source>
        <dbReference type="Proteomes" id="UP001596958"/>
    </source>
</evidence>
<dbReference type="RefSeq" id="WP_377099701.1">
    <property type="nucleotide sequence ID" value="NZ_JBHTHU010000006.1"/>
</dbReference>
<evidence type="ECO:0000256" key="1">
    <source>
        <dbReference type="SAM" id="SignalP"/>
    </source>
</evidence>
<proteinExistence type="predicted"/>
<dbReference type="EMBL" id="JBHTHU010000006">
    <property type="protein sequence ID" value="MFD0750434.1"/>
    <property type="molecule type" value="Genomic_DNA"/>
</dbReference>
<sequence>MKNAFKIALLSAAVFVAAESTTFAQEKKPVTKQIGKAAKDVGNATATAAKDVGNATATGAKAVGQKTSEVASKGAAAVANNRYEGHWALTGELVYSDEYGRYFYVDKKGHRQFITKAQMRTTKP</sequence>
<accession>A0ABW2YVG5</accession>
<evidence type="ECO:0000313" key="2">
    <source>
        <dbReference type="EMBL" id="MFD0750434.1"/>
    </source>
</evidence>
<feature type="chain" id="PRO_5046007675" description="Colicin import membrane protein" evidence="1">
    <location>
        <begin position="25"/>
        <end position="124"/>
    </location>
</feature>